<dbReference type="PANTHER" id="PTHR30026">
    <property type="entry name" value="OUTER MEMBRANE PROTEIN TOLC"/>
    <property type="match status" value="1"/>
</dbReference>
<dbReference type="PANTHER" id="PTHR30026:SF20">
    <property type="entry name" value="OUTER MEMBRANE PROTEIN TOLC"/>
    <property type="match status" value="1"/>
</dbReference>
<sequence>MQKLSVIIVLFVTFWGAKAQQSISLEEAYQKILENNLNLKGGALKIDAQKILKQSAFNLDPLNVSAEIGQFNTDKTDQKFSVSQNFRFPGFYQKQKQVFTEEWKQSLLNLSLQKWQLRRELALIFNELNYLDAKYALIKKADSLYGVYYDKAALRLRKGESNVLEKSTAENYKSQAHFQLLAIERDKAVTQEKLNFLINDGDSYTNEKQSFSVQNALFSQLQNPEGNPYVETLKQEQEIQKARTLEAKARLSPSINLGYNNTSMIGNQENGSYNDGSKRFHSAVIGVGIPLFNKAQKLAIEAQRVNEEIAANNYQLALNNLNMQYKQYKIQYQNALKETDYFQNDGLKNAETILKTANLQFYNGEINYLDYVLLVNQALDIRNRSIDSVKKLNDAVTEMNALQQTKID</sequence>
<evidence type="ECO:0000256" key="1">
    <source>
        <dbReference type="ARBA" id="ARBA00004442"/>
    </source>
</evidence>
<evidence type="ECO:0000313" key="8">
    <source>
        <dbReference type="Proteomes" id="UP000028933"/>
    </source>
</evidence>
<dbReference type="GO" id="GO:1990281">
    <property type="term" value="C:efflux pump complex"/>
    <property type="evidence" value="ECO:0007669"/>
    <property type="project" value="TreeGrafter"/>
</dbReference>
<accession>A0A077E9P0</accession>
<evidence type="ECO:0000256" key="5">
    <source>
        <dbReference type="ARBA" id="ARBA00023237"/>
    </source>
</evidence>
<keyword evidence="2" id="KW-1134">Transmembrane beta strand</keyword>
<protein>
    <submittedName>
        <fullName evidence="7">Cobalt-zinc-cadmium resistance protein CzcA</fullName>
    </submittedName>
</protein>
<dbReference type="STRING" id="1338011.BD94_0521"/>
<gene>
    <name evidence="7" type="ORF">BD94_0521</name>
</gene>
<dbReference type="SUPFAM" id="SSF56954">
    <property type="entry name" value="Outer membrane efflux proteins (OEP)"/>
    <property type="match status" value="1"/>
</dbReference>
<feature type="coiled-coil region" evidence="6">
    <location>
        <begin position="311"/>
        <end position="338"/>
    </location>
</feature>
<evidence type="ECO:0000256" key="2">
    <source>
        <dbReference type="ARBA" id="ARBA00022452"/>
    </source>
</evidence>
<keyword evidence="4" id="KW-0472">Membrane</keyword>
<keyword evidence="3" id="KW-0812">Transmembrane</keyword>
<keyword evidence="6" id="KW-0175">Coiled coil</keyword>
<dbReference type="Proteomes" id="UP000028933">
    <property type="component" value="Chromosome"/>
</dbReference>
<proteinExistence type="predicted"/>
<dbReference type="EMBL" id="CP007547">
    <property type="protein sequence ID" value="AIL44296.1"/>
    <property type="molecule type" value="Genomic_DNA"/>
</dbReference>
<comment type="subcellular location">
    <subcellularLocation>
        <location evidence="1">Cell outer membrane</location>
    </subcellularLocation>
</comment>
<dbReference type="RefSeq" id="WP_024564652.1">
    <property type="nucleotide sequence ID" value="NZ_CP007547.1"/>
</dbReference>
<reference evidence="7" key="1">
    <citation type="journal article" date="2013" name="Lancet">
        <title>First case of E anophelis outbreak in an intensive-care unit.</title>
        <authorList>
            <person name="Teo J."/>
            <person name="Tan S.Y."/>
            <person name="Tay M."/>
            <person name="Ding Y."/>
            <person name="Kjelleberg S."/>
            <person name="Givskov M."/>
            <person name="Lin R.T."/>
            <person name="Yang L."/>
        </authorList>
    </citation>
    <scope>NUCLEOTIDE SEQUENCE [LARGE SCALE GENOMIC DNA]</scope>
    <source>
        <strain evidence="7">NUHP1</strain>
    </source>
</reference>
<dbReference type="GO" id="GO:0009279">
    <property type="term" value="C:cell outer membrane"/>
    <property type="evidence" value="ECO:0007669"/>
    <property type="project" value="UniProtKB-SubCell"/>
</dbReference>
<reference evidence="7" key="2">
    <citation type="journal article" date="2015" name="Genome Biol. Evol.">
        <title>Complete Genome Sequence and Transcriptomic Analysis of the Novel Pathogen Elizabethkingia anophelis in Response to Oxidative Stress.</title>
        <authorList>
            <person name="Li Y."/>
            <person name="Liu Y."/>
            <person name="Chew S.C."/>
            <person name="Tay M."/>
            <person name="Salido M.M."/>
            <person name="Teo J."/>
            <person name="Lauro F.M."/>
            <person name="Givskov M."/>
            <person name="Yang L."/>
        </authorList>
    </citation>
    <scope>NUCLEOTIDE SEQUENCE</scope>
    <source>
        <strain evidence="7">NUHP1</strain>
    </source>
</reference>
<organism evidence="7 8">
    <name type="scientific">Elizabethkingia anophelis NUHP1</name>
    <dbReference type="NCBI Taxonomy" id="1338011"/>
    <lineage>
        <taxon>Bacteria</taxon>
        <taxon>Pseudomonadati</taxon>
        <taxon>Bacteroidota</taxon>
        <taxon>Flavobacteriia</taxon>
        <taxon>Flavobacteriales</taxon>
        <taxon>Weeksellaceae</taxon>
        <taxon>Elizabethkingia</taxon>
    </lineage>
</organism>
<dbReference type="GO" id="GO:0015288">
    <property type="term" value="F:porin activity"/>
    <property type="evidence" value="ECO:0007669"/>
    <property type="project" value="TreeGrafter"/>
</dbReference>
<keyword evidence="5" id="KW-0998">Cell outer membrane</keyword>
<dbReference type="eggNOG" id="COG1538">
    <property type="taxonomic scope" value="Bacteria"/>
</dbReference>
<dbReference type="AlphaFoldDB" id="A0A077E9P0"/>
<dbReference type="HOGENOM" id="CLU_054525_0_0_10"/>
<evidence type="ECO:0000256" key="4">
    <source>
        <dbReference type="ARBA" id="ARBA00023136"/>
    </source>
</evidence>
<evidence type="ECO:0000256" key="3">
    <source>
        <dbReference type="ARBA" id="ARBA00022692"/>
    </source>
</evidence>
<dbReference type="Gene3D" id="1.20.1600.10">
    <property type="entry name" value="Outer membrane efflux proteins (OEP)"/>
    <property type="match status" value="1"/>
</dbReference>
<dbReference type="InterPro" id="IPR051906">
    <property type="entry name" value="TolC-like"/>
</dbReference>
<evidence type="ECO:0000256" key="6">
    <source>
        <dbReference type="SAM" id="Coils"/>
    </source>
</evidence>
<name>A0A077E9P0_9FLAO</name>
<dbReference type="GO" id="GO:0015562">
    <property type="term" value="F:efflux transmembrane transporter activity"/>
    <property type="evidence" value="ECO:0007669"/>
    <property type="project" value="InterPro"/>
</dbReference>
<evidence type="ECO:0000313" key="7">
    <source>
        <dbReference type="EMBL" id="AIL44296.1"/>
    </source>
</evidence>
<dbReference type="KEGG" id="eao:BD94_0521"/>